<feature type="domain" description="Rho-GAP" evidence="4">
    <location>
        <begin position="703"/>
        <end position="905"/>
    </location>
</feature>
<feature type="domain" description="F-BAR" evidence="5">
    <location>
        <begin position="342"/>
        <end position="646"/>
    </location>
</feature>
<dbReference type="GO" id="GO:0005096">
    <property type="term" value="F:GTPase activator activity"/>
    <property type="evidence" value="ECO:0007669"/>
    <property type="project" value="UniProtKB-KW"/>
</dbReference>
<dbReference type="Pfam" id="PF00611">
    <property type="entry name" value="FCH"/>
    <property type="match status" value="1"/>
</dbReference>
<dbReference type="OrthoDB" id="79452at2759"/>
<dbReference type="SUPFAM" id="SSF48350">
    <property type="entry name" value="GTPase activation domain, GAP"/>
    <property type="match status" value="1"/>
</dbReference>
<dbReference type="InterPro" id="IPR031160">
    <property type="entry name" value="F_BAR_dom"/>
</dbReference>
<accession>W3VHK5</accession>
<evidence type="ECO:0000313" key="6">
    <source>
        <dbReference type="EMBL" id="ETS60211.1"/>
    </source>
</evidence>
<dbReference type="InterPro" id="IPR050729">
    <property type="entry name" value="Rho-GAP"/>
</dbReference>
<dbReference type="PROSITE" id="PS50238">
    <property type="entry name" value="RHOGAP"/>
    <property type="match status" value="1"/>
</dbReference>
<evidence type="ECO:0000256" key="1">
    <source>
        <dbReference type="ARBA" id="ARBA00022468"/>
    </source>
</evidence>
<dbReference type="Gene3D" id="1.10.555.10">
    <property type="entry name" value="Rho GTPase activation protein"/>
    <property type="match status" value="1"/>
</dbReference>
<dbReference type="SMART" id="SM00324">
    <property type="entry name" value="RhoGAP"/>
    <property type="match status" value="1"/>
</dbReference>
<dbReference type="PANTHER" id="PTHR23176:SF134">
    <property type="entry name" value="RHO-TYPE GTPASE-ACTIVATING PROTEIN"/>
    <property type="match status" value="1"/>
</dbReference>
<feature type="region of interest" description="Disordered" evidence="3">
    <location>
        <begin position="179"/>
        <end position="206"/>
    </location>
</feature>
<evidence type="ECO:0000256" key="3">
    <source>
        <dbReference type="SAM" id="MobiDB-lite"/>
    </source>
</evidence>
<keyword evidence="7" id="KW-1185">Reference proteome</keyword>
<dbReference type="HOGENOM" id="CLU_010730_1_0_1"/>
<gene>
    <name evidence="6" type="ORF">PaG_05753</name>
</gene>
<feature type="region of interest" description="Disordered" evidence="3">
    <location>
        <begin position="299"/>
        <end position="334"/>
    </location>
</feature>
<dbReference type="AlphaFoldDB" id="W3VHK5"/>
<dbReference type="Proteomes" id="UP000019462">
    <property type="component" value="Unassembled WGS sequence"/>
</dbReference>
<evidence type="ECO:0000313" key="7">
    <source>
        <dbReference type="Proteomes" id="UP000019462"/>
    </source>
</evidence>
<keyword evidence="2" id="KW-0175">Coiled coil</keyword>
<dbReference type="CDD" id="cd07652">
    <property type="entry name" value="F-BAR_Rgd1"/>
    <property type="match status" value="1"/>
</dbReference>
<feature type="compositionally biased region" description="Basic and acidic residues" evidence="3">
    <location>
        <begin position="38"/>
        <end position="49"/>
    </location>
</feature>
<evidence type="ECO:0000259" key="4">
    <source>
        <dbReference type="PROSITE" id="PS50238"/>
    </source>
</evidence>
<dbReference type="GO" id="GO:0005737">
    <property type="term" value="C:cytoplasm"/>
    <property type="evidence" value="ECO:0007669"/>
    <property type="project" value="TreeGrafter"/>
</dbReference>
<dbReference type="PROSITE" id="PS51741">
    <property type="entry name" value="F_BAR"/>
    <property type="match status" value="1"/>
</dbReference>
<name>W3VHK5_MOEAP</name>
<reference evidence="6 7" key="1">
    <citation type="journal article" date="2014" name="Genome Announc.">
        <title>Genome sequence of the basidiomycetous fungus Pseudozyma aphidis DSM70725, an efficient producer of biosurfactant mannosylerythritol lipids.</title>
        <authorList>
            <person name="Lorenz S."/>
            <person name="Guenther M."/>
            <person name="Grumaz C."/>
            <person name="Rupp S."/>
            <person name="Zibek S."/>
            <person name="Sohn K."/>
        </authorList>
    </citation>
    <scope>NUCLEOTIDE SEQUENCE [LARGE SCALE GENOMIC DNA]</scope>
    <source>
        <strain evidence="7">ATCC 32657 / CBS 517.83 / DSM 70725 / JCM 10318 / NBRC 10182 / NRRL Y-7954 / St-0401</strain>
    </source>
</reference>
<dbReference type="PANTHER" id="PTHR23176">
    <property type="entry name" value="RHO/RAC/CDC GTPASE-ACTIVATING PROTEIN"/>
    <property type="match status" value="1"/>
</dbReference>
<feature type="compositionally biased region" description="Polar residues" evidence="3">
    <location>
        <begin position="193"/>
        <end position="206"/>
    </location>
</feature>
<sequence>MAPSTPDFFRKRTTSTNSIASISSAKLRSSLASLPSRSSRDRLQSEERATPPLPSGGAASRLSAAPTSVAAVDLFGGAPLSTTTSPVGAQSDPDFGSSYEGPGAFHNITSDRSAQLVPSPAPALPTRPSSSGSSAAAAALPPPPTASTLSRVAQMNSAYHASNAQEGAWLGGAVDHSSLSPHGLSPNPLGTHFGTSPGNQSDMSNEAQFHSNDALSDVSGSGYEHPSANHLYSDALNMSDHDHIDSRTADPPQLHYTASSALATPTLADQATYDDSRGYMSSAATAAASSTDIASTARFSTQSASTVPGITPSSTLVDSSIPSSNTPSMANNGPTMEDIVPTSFDEGVLRSLCDIDCGMPLLFDRIKQSMVSAREASVFLKKRAVIEDEYARSMAKLARSTFETYSLSDAKAGSFVKSWHSMVKTHETIADNRLRFSVKLNEMSDELANLAKEVDKSRKHARETGLRLEKNLQDAEAGVEKARGRFDTAAEDLERLLLLKSGESTKSGEIQGGSGGSGSSGKRTLGKAIGKSGLLFKNKNPQQILKQEEEIRARTSTASDAFRREVLSTQGIRQEYFNLQLPRILRTLKENAEEIDNGTQYHLSRYAFLYESTVLNDGMAISPVGTDVTPTSGLKGAVETIDNRADFKQYMANYQVAHGRDYKGPRREGPYEEGFLNNSAASKGAAAGAARAPAVSERAIFGVDLAEQMARDSVEIPPILEKCAQAIEEVGIENMGIYRLSGTTSKVQKLKAKFDADWAGVDLMNDEAIQDINIVAGCLKLWFRELPEPLLTHELYAGFIEAAKIDNDRLRHIRLHERVNELPDANYATLKYLMGHLDKVKSLEHLNQMSASNLAIVFGPTLLSPPPAGYDDGTAQNGAGGIQIHDMSFQCRAVETILDKYREIFVDEGEE</sequence>
<dbReference type="GO" id="GO:0007165">
    <property type="term" value="P:signal transduction"/>
    <property type="evidence" value="ECO:0007669"/>
    <property type="project" value="InterPro"/>
</dbReference>
<dbReference type="SUPFAM" id="SSF103657">
    <property type="entry name" value="BAR/IMD domain-like"/>
    <property type="match status" value="1"/>
</dbReference>
<feature type="region of interest" description="Disordered" evidence="3">
    <location>
        <begin position="82"/>
        <end position="148"/>
    </location>
</feature>
<protein>
    <submittedName>
        <fullName evidence="6">Uncharacterized protein</fullName>
    </submittedName>
</protein>
<dbReference type="InterPro" id="IPR027267">
    <property type="entry name" value="AH/BAR_dom_sf"/>
</dbReference>
<dbReference type="SMART" id="SM00055">
    <property type="entry name" value="FCH"/>
    <property type="match status" value="1"/>
</dbReference>
<evidence type="ECO:0000256" key="2">
    <source>
        <dbReference type="PROSITE-ProRule" id="PRU01077"/>
    </source>
</evidence>
<evidence type="ECO:0000259" key="5">
    <source>
        <dbReference type="PROSITE" id="PS51741"/>
    </source>
</evidence>
<comment type="caution">
    <text evidence="6">The sequence shown here is derived from an EMBL/GenBank/DDBJ whole genome shotgun (WGS) entry which is preliminary data.</text>
</comment>
<dbReference type="Gene3D" id="1.20.1270.60">
    <property type="entry name" value="Arfaptin homology (AH) domain/BAR domain"/>
    <property type="match status" value="1"/>
</dbReference>
<dbReference type="EMBL" id="AWNI01000038">
    <property type="protein sequence ID" value="ETS60211.1"/>
    <property type="molecule type" value="Genomic_DNA"/>
</dbReference>
<dbReference type="InterPro" id="IPR001060">
    <property type="entry name" value="FCH_dom"/>
</dbReference>
<feature type="region of interest" description="Disordered" evidence="3">
    <location>
        <begin position="29"/>
        <end position="64"/>
    </location>
</feature>
<organism evidence="6 7">
    <name type="scientific">Moesziomyces aphidis</name>
    <name type="common">Pseudozyma aphidis</name>
    <dbReference type="NCBI Taxonomy" id="84754"/>
    <lineage>
        <taxon>Eukaryota</taxon>
        <taxon>Fungi</taxon>
        <taxon>Dikarya</taxon>
        <taxon>Basidiomycota</taxon>
        <taxon>Ustilaginomycotina</taxon>
        <taxon>Ustilaginomycetes</taxon>
        <taxon>Ustilaginales</taxon>
        <taxon>Ustilaginaceae</taxon>
        <taxon>Moesziomyces</taxon>
    </lineage>
</organism>
<dbReference type="InterPro" id="IPR008936">
    <property type="entry name" value="Rho_GTPase_activation_prot"/>
</dbReference>
<feature type="compositionally biased region" description="Low complexity" evidence="3">
    <location>
        <begin position="126"/>
        <end position="139"/>
    </location>
</feature>
<keyword evidence="1" id="KW-0343">GTPase activation</keyword>
<proteinExistence type="predicted"/>
<dbReference type="InterPro" id="IPR000198">
    <property type="entry name" value="RhoGAP_dom"/>
</dbReference>
<dbReference type="FunFam" id="1.10.555.10:FF:000077">
    <property type="entry name" value="GTPase activating protein"/>
    <property type="match status" value="1"/>
</dbReference>
<dbReference type="Pfam" id="PF00620">
    <property type="entry name" value="RhoGAP"/>
    <property type="match status" value="1"/>
</dbReference>